<evidence type="ECO:0000313" key="3">
    <source>
        <dbReference type="Proteomes" id="UP000182057"/>
    </source>
</evidence>
<dbReference type="OrthoDB" id="9804150at2"/>
<dbReference type="AlphaFoldDB" id="A0A1D3US93"/>
<dbReference type="GO" id="GO:0061504">
    <property type="term" value="P:cyclic threonylcarbamoyladenosine biosynthetic process"/>
    <property type="evidence" value="ECO:0007669"/>
    <property type="project" value="TreeGrafter"/>
</dbReference>
<dbReference type="InterPro" id="IPR000594">
    <property type="entry name" value="ThiF_NAD_FAD-bd"/>
</dbReference>
<dbReference type="RefSeq" id="WP_014225579.1">
    <property type="nucleotide sequence ID" value="NZ_CAUPTG010000006.1"/>
</dbReference>
<evidence type="ECO:0000313" key="2">
    <source>
        <dbReference type="EMBL" id="SCQ23136.1"/>
    </source>
</evidence>
<protein>
    <submittedName>
        <fullName evidence="2">tRNA threonylcarbamoyladenosine dehydratase</fullName>
        <ecNumber evidence="2">6.1.-.-</ecNumber>
    </submittedName>
</protein>
<dbReference type="GO" id="GO:0019752">
    <property type="term" value="P:carboxylic acid metabolic process"/>
    <property type="evidence" value="ECO:0007669"/>
    <property type="project" value="InterPro"/>
</dbReference>
<feature type="domain" description="THIF-type NAD/FAD binding fold" evidence="1">
    <location>
        <begin position="13"/>
        <end position="159"/>
    </location>
</feature>
<dbReference type="EMBL" id="FMMM01000067">
    <property type="protein sequence ID" value="SCQ23136.1"/>
    <property type="molecule type" value="Genomic_DNA"/>
</dbReference>
<dbReference type="InterPro" id="IPR001557">
    <property type="entry name" value="L-lactate/malate_DH"/>
</dbReference>
<dbReference type="GO" id="GO:0008641">
    <property type="term" value="F:ubiquitin-like modifier activating enzyme activity"/>
    <property type="evidence" value="ECO:0007669"/>
    <property type="project" value="InterPro"/>
</dbReference>
<dbReference type="GO" id="GO:0061503">
    <property type="term" value="F:tRNA threonylcarbamoyladenosine dehydratase"/>
    <property type="evidence" value="ECO:0007669"/>
    <property type="project" value="TreeGrafter"/>
</dbReference>
<dbReference type="Gene3D" id="3.40.50.720">
    <property type="entry name" value="NAD(P)-binding Rossmann-like Domain"/>
    <property type="match status" value="1"/>
</dbReference>
<dbReference type="GeneID" id="34759322"/>
<dbReference type="Pfam" id="PF00899">
    <property type="entry name" value="ThiF"/>
    <property type="match status" value="1"/>
</dbReference>
<dbReference type="CDD" id="cd00755">
    <property type="entry name" value="YgdL_like"/>
    <property type="match status" value="1"/>
</dbReference>
<dbReference type="EC" id="6.1.-.-" evidence="2"/>
<dbReference type="PANTHER" id="PTHR43267:SF1">
    <property type="entry name" value="TRNA THREONYLCARBAMOYLADENOSINE DEHYDRATASE"/>
    <property type="match status" value="1"/>
</dbReference>
<reference evidence="2 3" key="1">
    <citation type="submission" date="2016-09" db="EMBL/GenBank/DDBJ databases">
        <authorList>
            <person name="Capua I."/>
            <person name="De Benedictis P."/>
            <person name="Joannis T."/>
            <person name="Lombin L.H."/>
            <person name="Cattoli G."/>
        </authorList>
    </citation>
    <scope>NUCLEOTIDE SEQUENCE [LARGE SCALE GENOMIC DNA]</scope>
    <source>
        <strain evidence="2 3">UB20</strain>
    </source>
</reference>
<keyword evidence="2" id="KW-0436">Ligase</keyword>
<dbReference type="InterPro" id="IPR035985">
    <property type="entry name" value="Ubiquitin-activating_enz"/>
</dbReference>
<dbReference type="InterPro" id="IPR045886">
    <property type="entry name" value="ThiF/MoeB/HesA"/>
</dbReference>
<organism evidence="2 3">
    <name type="scientific">Tannerella forsythia</name>
    <name type="common">Bacteroides forsythus</name>
    <dbReference type="NCBI Taxonomy" id="28112"/>
    <lineage>
        <taxon>Bacteria</taxon>
        <taxon>Pseudomonadati</taxon>
        <taxon>Bacteroidota</taxon>
        <taxon>Bacteroidia</taxon>
        <taxon>Bacteroidales</taxon>
        <taxon>Tannerellaceae</taxon>
        <taxon>Tannerella</taxon>
    </lineage>
</organism>
<sequence>MSGKTNFERTELLIGADAMRYMNAARVILLGVGGVGSWCAESLIRSGIYHLTLVDSDCVSGTNINRQLPATTLTVGEAKVNVLKKRLLEINPEAEITAIQGRYNAHTSASFHLDSYDYILDAIDSLEEKTHLIRTATHTDAVFFSSMGAALKMDPSRIRTAEFWKVQGCPLAAALRRKLKKGQLPEKKFVCVFSDEVLNNRDFLPDRATSLPEGDTQRARINGTLAHITAIFGFTLSSLVINDIYTSVNNG</sequence>
<dbReference type="SUPFAM" id="SSF69572">
    <property type="entry name" value="Activating enzymes of the ubiquitin-like proteins"/>
    <property type="match status" value="1"/>
</dbReference>
<dbReference type="OMA" id="EDMSISC"/>
<dbReference type="PANTHER" id="PTHR43267">
    <property type="entry name" value="TRNA THREONYLCARBAMOYLADENOSINE DEHYDRATASE"/>
    <property type="match status" value="1"/>
</dbReference>
<name>A0A1D3US93_TANFO</name>
<accession>A0A1D3US93</accession>
<dbReference type="Proteomes" id="UP000182057">
    <property type="component" value="Unassembled WGS sequence"/>
</dbReference>
<gene>
    <name evidence="2" type="primary">tcdA</name>
    <name evidence="2" type="ORF">TFUB20_01961</name>
</gene>
<dbReference type="GO" id="GO:0016616">
    <property type="term" value="F:oxidoreductase activity, acting on the CH-OH group of donors, NAD or NADP as acceptor"/>
    <property type="evidence" value="ECO:0007669"/>
    <property type="project" value="InterPro"/>
</dbReference>
<proteinExistence type="predicted"/>
<dbReference type="PRINTS" id="PR00086">
    <property type="entry name" value="LLDHDRGNASE"/>
</dbReference>
<evidence type="ECO:0000259" key="1">
    <source>
        <dbReference type="Pfam" id="PF00899"/>
    </source>
</evidence>